<name>A0A4U5PEE5_STECR</name>
<reference evidence="1 2" key="1">
    <citation type="journal article" date="2015" name="Genome Biol.">
        <title>Comparative genomics of Steinernema reveals deeply conserved gene regulatory networks.</title>
        <authorList>
            <person name="Dillman A.R."/>
            <person name="Macchietto M."/>
            <person name="Porter C.F."/>
            <person name="Rogers A."/>
            <person name="Williams B."/>
            <person name="Antoshechkin I."/>
            <person name="Lee M.M."/>
            <person name="Goodwin Z."/>
            <person name="Lu X."/>
            <person name="Lewis E.E."/>
            <person name="Goodrich-Blair H."/>
            <person name="Stock S.P."/>
            <person name="Adams B.J."/>
            <person name="Sternberg P.W."/>
            <person name="Mortazavi A."/>
        </authorList>
    </citation>
    <scope>NUCLEOTIDE SEQUENCE [LARGE SCALE GENOMIC DNA]</scope>
    <source>
        <strain evidence="1 2">ALL</strain>
    </source>
</reference>
<comment type="caution">
    <text evidence="1">The sequence shown here is derived from an EMBL/GenBank/DDBJ whole genome shotgun (WGS) entry which is preliminary data.</text>
</comment>
<dbReference type="AlphaFoldDB" id="A0A4U5PEE5"/>
<accession>A0A4U5PEE5</accession>
<evidence type="ECO:0000313" key="2">
    <source>
        <dbReference type="Proteomes" id="UP000298663"/>
    </source>
</evidence>
<reference evidence="1 2" key="2">
    <citation type="journal article" date="2019" name="G3 (Bethesda)">
        <title>Hybrid Assembly of the Genome of the Entomopathogenic Nematode Steinernema carpocapsae Identifies the X-Chromosome.</title>
        <authorList>
            <person name="Serra L."/>
            <person name="Macchietto M."/>
            <person name="Macias-Munoz A."/>
            <person name="McGill C.J."/>
            <person name="Rodriguez I.M."/>
            <person name="Rodriguez B."/>
            <person name="Murad R."/>
            <person name="Mortazavi A."/>
        </authorList>
    </citation>
    <scope>NUCLEOTIDE SEQUENCE [LARGE SCALE GENOMIC DNA]</scope>
    <source>
        <strain evidence="1 2">ALL</strain>
    </source>
</reference>
<proteinExistence type="predicted"/>
<organism evidence="1 2">
    <name type="scientific">Steinernema carpocapsae</name>
    <name type="common">Entomopathogenic nematode</name>
    <dbReference type="NCBI Taxonomy" id="34508"/>
    <lineage>
        <taxon>Eukaryota</taxon>
        <taxon>Metazoa</taxon>
        <taxon>Ecdysozoa</taxon>
        <taxon>Nematoda</taxon>
        <taxon>Chromadorea</taxon>
        <taxon>Rhabditida</taxon>
        <taxon>Tylenchina</taxon>
        <taxon>Panagrolaimomorpha</taxon>
        <taxon>Strongyloidoidea</taxon>
        <taxon>Steinernematidae</taxon>
        <taxon>Steinernema</taxon>
    </lineage>
</organism>
<evidence type="ECO:0000313" key="1">
    <source>
        <dbReference type="EMBL" id="TKR94852.1"/>
    </source>
</evidence>
<sequence>MRTPKCLFLFAHMIVDCRFPRFPVPASVPLIWVRDQNRADFLVYITDLRKKFFEILNAIRYGERPSDENVGQTPPLRFRILCKLIPETSTVQRPREFVWQKVDAEAVNDALLLPCGTRIDNPIVQADLYGREHRCEEREEEK</sequence>
<keyword evidence="2" id="KW-1185">Reference proteome</keyword>
<protein>
    <submittedName>
        <fullName evidence="1">Uncharacterized protein</fullName>
    </submittedName>
</protein>
<dbReference type="EMBL" id="AZBU02000002">
    <property type="protein sequence ID" value="TKR94852.1"/>
    <property type="molecule type" value="Genomic_DNA"/>
</dbReference>
<gene>
    <name evidence="1" type="ORF">L596_009086</name>
</gene>
<dbReference type="Proteomes" id="UP000298663">
    <property type="component" value="Unassembled WGS sequence"/>
</dbReference>
<dbReference type="OrthoDB" id="21254at2759"/>